<dbReference type="OrthoDB" id="4325529at2759"/>
<organism evidence="3">
    <name type="scientific">Coccidioides posadasii (strain RMSCC 757 / Silveira)</name>
    <name type="common">Valley fever fungus</name>
    <dbReference type="NCBI Taxonomy" id="443226"/>
    <lineage>
        <taxon>Eukaryota</taxon>
        <taxon>Fungi</taxon>
        <taxon>Dikarya</taxon>
        <taxon>Ascomycota</taxon>
        <taxon>Pezizomycotina</taxon>
        <taxon>Eurotiomycetes</taxon>
        <taxon>Eurotiomycetidae</taxon>
        <taxon>Onygenales</taxon>
        <taxon>Onygenaceae</taxon>
        <taxon>Coccidioides</taxon>
    </lineage>
</organism>
<dbReference type="InterPro" id="IPR031872">
    <property type="entry name" value="NDC10_II"/>
</dbReference>
<name>E9CVC2_COCPS</name>
<dbReference type="GO" id="GO:0003677">
    <property type="term" value="F:DNA binding"/>
    <property type="evidence" value="ECO:0007669"/>
    <property type="project" value="InterPro"/>
</dbReference>
<gene>
    <name evidence="2" type="ORF">CPSG_01417</name>
</gene>
<reference evidence="3" key="2">
    <citation type="submission" date="2010-03" db="EMBL/GenBank/DDBJ databases">
        <title>The genome sequence of Coccidioides posadasii strain Silveira.</title>
        <authorList>
            <consortium name="The Broad Institute Genome Sequencing Center for Infectious Disease"/>
            <person name="Neafsey D."/>
            <person name="Orbach M."/>
            <person name="Henn M.R."/>
            <person name="Cole G.T."/>
            <person name="Galgiani J."/>
            <person name="Gardner M.J."/>
            <person name="Kirkland T.N."/>
            <person name="Taylor J.W."/>
            <person name="Young S.K."/>
            <person name="Zeng Q."/>
            <person name="Koehrsen M."/>
            <person name="Alvarado L."/>
            <person name="Berlin A."/>
            <person name="Borenstein D."/>
            <person name="Chapman S.B."/>
            <person name="Chen Z."/>
            <person name="Engels R."/>
            <person name="Freedman E."/>
            <person name="Gellesch M."/>
            <person name="Goldberg J."/>
            <person name="Griggs A."/>
            <person name="Gujja S."/>
            <person name="Heilman E."/>
            <person name="Heiman D."/>
            <person name="Howarth C."/>
            <person name="Jen D."/>
            <person name="Larson L."/>
            <person name="Mehta T."/>
            <person name="Neiman D."/>
            <person name="Park D."/>
            <person name="Pearson M."/>
            <person name="Richards J."/>
            <person name="Roberts A."/>
            <person name="Saif S."/>
            <person name="Shea T."/>
            <person name="Shenoy N."/>
            <person name="Sisk P."/>
            <person name="Stolte C."/>
            <person name="Sykes S."/>
            <person name="Walk T."/>
            <person name="White J."/>
            <person name="Yandava C."/>
            <person name="Haas B."/>
            <person name="Nusbaum C."/>
            <person name="Birren B."/>
        </authorList>
    </citation>
    <scope>NUCLEOTIDE SEQUENCE [LARGE SCALE GENOMIC DNA]</scope>
    <source>
        <strain evidence="3">RMSCC 757 / Silveira</strain>
    </source>
</reference>
<dbReference type="InterPro" id="IPR038279">
    <property type="entry name" value="Ndc10_dom2_sf"/>
</dbReference>
<dbReference type="VEuPathDB" id="FungiDB:CPSG_01417"/>
<dbReference type="Proteomes" id="UP000002497">
    <property type="component" value="Unassembled WGS sequence"/>
</dbReference>
<evidence type="ECO:0000313" key="3">
    <source>
        <dbReference type="Proteomes" id="UP000002497"/>
    </source>
</evidence>
<feature type="domain" description="Ndc10" evidence="1">
    <location>
        <begin position="1"/>
        <end position="271"/>
    </location>
</feature>
<dbReference type="Pfam" id="PF16787">
    <property type="entry name" value="NDC10_II"/>
    <property type="match status" value="1"/>
</dbReference>
<evidence type="ECO:0000259" key="1">
    <source>
        <dbReference type="Pfam" id="PF16787"/>
    </source>
</evidence>
<dbReference type="AlphaFoldDB" id="E9CVC2"/>
<evidence type="ECO:0000313" key="2">
    <source>
        <dbReference type="EMBL" id="EFW21260.1"/>
    </source>
</evidence>
<keyword evidence="3" id="KW-1185">Reference proteome</keyword>
<dbReference type="STRING" id="443226.E9CVC2"/>
<sequence>MVLIMGNGKTNQMGQIEYATVMHHHNPLLCTMAQTAFYLFYQWDIVQEPPPQFHNCQDWYQLHLIKRDDVRKLLLYKTQLDWIQHIYSGTGLSDLKKTHAGQAAEARHAEQIGVSESQICCAGRWNSDALSQCYLTNISRKFVQAMTSFDSCTPGNFYLLWARVPVPESLECAVWPWINDWMQWFELYNAQDPNFCLQGPELRRFSDQSGSWDQPRGPSAVQLDRNNLTAQEFLHLLHHLCTVLLQDSVILQPLFPSHPLWTSPVFMRENYHQFAEAVWVANTHKEKPYKMQLQQTVPMVADQLHIIQQNLDVACGHLHTALETEL</sequence>
<dbReference type="EMBL" id="GL636487">
    <property type="protein sequence ID" value="EFW21260.1"/>
    <property type="molecule type" value="Genomic_DNA"/>
</dbReference>
<dbReference type="HOGENOM" id="CLU_816376_0_0_1"/>
<reference evidence="3" key="1">
    <citation type="journal article" date="2010" name="Genome Res.">
        <title>Population genomic sequencing of Coccidioides fungi reveals recent hybridization and transposon control.</title>
        <authorList>
            <person name="Neafsey D.E."/>
            <person name="Barker B.M."/>
            <person name="Sharpton T.J."/>
            <person name="Stajich J.E."/>
            <person name="Park D.J."/>
            <person name="Whiston E."/>
            <person name="Hung C.-Y."/>
            <person name="McMahan C."/>
            <person name="White J."/>
            <person name="Sykes S."/>
            <person name="Heiman D."/>
            <person name="Young S."/>
            <person name="Zeng Q."/>
            <person name="Abouelleil A."/>
            <person name="Aftuck L."/>
            <person name="Bessette D."/>
            <person name="Brown A."/>
            <person name="FitzGerald M."/>
            <person name="Lui A."/>
            <person name="Macdonald J.P."/>
            <person name="Priest M."/>
            <person name="Orbach M.J."/>
            <person name="Galgiani J.N."/>
            <person name="Kirkland T.N."/>
            <person name="Cole G.T."/>
            <person name="Birren B.W."/>
            <person name="Henn M.R."/>
            <person name="Taylor J.W."/>
            <person name="Rounsley S.D."/>
        </authorList>
    </citation>
    <scope>NUCLEOTIDE SEQUENCE [LARGE SCALE GENOMIC DNA]</scope>
    <source>
        <strain evidence="3">RMSCC 757 / Silveira</strain>
    </source>
</reference>
<accession>E9CVC2</accession>
<protein>
    <recommendedName>
        <fullName evidence="1">Ndc10 domain-containing protein</fullName>
    </recommendedName>
</protein>
<dbReference type="Gene3D" id="1.10.443.20">
    <property type="entry name" value="Centromere DNA-binding protein complex CBF3 subunit, domain 2"/>
    <property type="match status" value="1"/>
</dbReference>
<proteinExistence type="predicted"/>